<feature type="transmembrane region" description="Helical" evidence="2">
    <location>
        <begin position="72"/>
        <end position="90"/>
    </location>
</feature>
<dbReference type="AlphaFoldDB" id="A0A382DVS1"/>
<evidence type="ECO:0000256" key="1">
    <source>
        <dbReference type="SAM" id="MobiDB-lite"/>
    </source>
</evidence>
<reference evidence="3" key="1">
    <citation type="submission" date="2018-05" db="EMBL/GenBank/DDBJ databases">
        <authorList>
            <person name="Lanie J.A."/>
            <person name="Ng W.-L."/>
            <person name="Kazmierczak K.M."/>
            <person name="Andrzejewski T.M."/>
            <person name="Davidsen T.M."/>
            <person name="Wayne K.J."/>
            <person name="Tettelin H."/>
            <person name="Glass J.I."/>
            <person name="Rusch D."/>
            <person name="Podicherti R."/>
            <person name="Tsui H.-C.T."/>
            <person name="Winkler M.E."/>
        </authorList>
    </citation>
    <scope>NUCLEOTIDE SEQUENCE</scope>
</reference>
<gene>
    <name evidence="3" type="ORF">METZ01_LOCUS194878</name>
</gene>
<feature type="compositionally biased region" description="Low complexity" evidence="1">
    <location>
        <begin position="1"/>
        <end position="16"/>
    </location>
</feature>
<organism evidence="3">
    <name type="scientific">marine metagenome</name>
    <dbReference type="NCBI Taxonomy" id="408172"/>
    <lineage>
        <taxon>unclassified sequences</taxon>
        <taxon>metagenomes</taxon>
        <taxon>ecological metagenomes</taxon>
    </lineage>
</organism>
<feature type="region of interest" description="Disordered" evidence="1">
    <location>
        <begin position="1"/>
        <end position="23"/>
    </location>
</feature>
<keyword evidence="2" id="KW-1133">Transmembrane helix</keyword>
<evidence type="ECO:0000313" key="3">
    <source>
        <dbReference type="EMBL" id="SVB42024.1"/>
    </source>
</evidence>
<name>A0A382DVS1_9ZZZZ</name>
<feature type="non-terminal residue" evidence="3">
    <location>
        <position position="1"/>
    </location>
</feature>
<proteinExistence type="predicted"/>
<feature type="region of interest" description="Disordered" evidence="1">
    <location>
        <begin position="35"/>
        <end position="55"/>
    </location>
</feature>
<accession>A0A382DVS1</accession>
<dbReference type="EMBL" id="UINC01041152">
    <property type="protein sequence ID" value="SVB42024.1"/>
    <property type="molecule type" value="Genomic_DNA"/>
</dbReference>
<keyword evidence="2" id="KW-0812">Transmembrane</keyword>
<sequence length="98" mass="10551">VSPVDGLLGDDGPLDTSDPDVPPVVDEVVLDASDPPVGRVVENGMGVSRPDGEVRPFEAPPIELTDEHADRLHRFAVLAAVVAVLLVLLARRKRRRSR</sequence>
<protein>
    <submittedName>
        <fullName evidence="3">Uncharacterized protein</fullName>
    </submittedName>
</protein>
<keyword evidence="2" id="KW-0472">Membrane</keyword>
<evidence type="ECO:0000256" key="2">
    <source>
        <dbReference type="SAM" id="Phobius"/>
    </source>
</evidence>